<feature type="region of interest" description="Disordered" evidence="1">
    <location>
        <begin position="1"/>
        <end position="52"/>
    </location>
</feature>
<sequence length="303" mass="34760">NTPPSTDPDTPIVKPVADATNSSTTPISLAPDPSPPPPSRPPIPPNLTQSLVTSSPPLARLQQDLLILTSFAENSTLHWRPPWFDQDAQFSGHFWTLYNPPNVVTELLPHRPHGRLVYTRRMRRAEDAGPKYITSWAQWKRVCELRGVPQDWMSRAMISLMRLGLHRDKEGKLISPPEWPLYPEPQPRAKGRYILSPRVYDSLLPRAFRNLDTAAPVDGRTQAVVVHSNGALEIESREDYFLHDSQWSHFDGKGGYRMDWPYVPDMNVVKDQSRGRRWAHLPWTSEMEESCRRVVRLKVDWGR</sequence>
<reference evidence="2" key="1">
    <citation type="journal article" date="2020" name="Stud. Mycol.">
        <title>101 Dothideomycetes genomes: a test case for predicting lifestyles and emergence of pathogens.</title>
        <authorList>
            <person name="Haridas S."/>
            <person name="Albert R."/>
            <person name="Binder M."/>
            <person name="Bloem J."/>
            <person name="Labutti K."/>
            <person name="Salamov A."/>
            <person name="Andreopoulos B."/>
            <person name="Baker S."/>
            <person name="Barry K."/>
            <person name="Bills G."/>
            <person name="Bluhm B."/>
            <person name="Cannon C."/>
            <person name="Castanera R."/>
            <person name="Culley D."/>
            <person name="Daum C."/>
            <person name="Ezra D."/>
            <person name="Gonzalez J."/>
            <person name="Henrissat B."/>
            <person name="Kuo A."/>
            <person name="Liang C."/>
            <person name="Lipzen A."/>
            <person name="Lutzoni F."/>
            <person name="Magnuson J."/>
            <person name="Mondo S."/>
            <person name="Nolan M."/>
            <person name="Ohm R."/>
            <person name="Pangilinan J."/>
            <person name="Park H.-J."/>
            <person name="Ramirez L."/>
            <person name="Alfaro M."/>
            <person name="Sun H."/>
            <person name="Tritt A."/>
            <person name="Yoshinaga Y."/>
            <person name="Zwiers L.-H."/>
            <person name="Turgeon B."/>
            <person name="Goodwin S."/>
            <person name="Spatafora J."/>
            <person name="Crous P."/>
            <person name="Grigoriev I."/>
        </authorList>
    </citation>
    <scope>NUCLEOTIDE SEQUENCE</scope>
    <source>
        <strain evidence="2">HMLAC05119</strain>
    </source>
</reference>
<dbReference type="OrthoDB" id="3932216at2759"/>
<gene>
    <name evidence="2" type="ORF">BDU57DRAFT_404914</name>
</gene>
<evidence type="ECO:0000313" key="2">
    <source>
        <dbReference type="EMBL" id="KAF1913596.1"/>
    </source>
</evidence>
<evidence type="ECO:0000256" key="1">
    <source>
        <dbReference type="SAM" id="MobiDB-lite"/>
    </source>
</evidence>
<keyword evidence="3" id="KW-1185">Reference proteome</keyword>
<accession>A0A6A5QFP8</accession>
<name>A0A6A5QFP8_AMPQU</name>
<dbReference type="AlphaFoldDB" id="A0A6A5QFP8"/>
<organism evidence="2 3">
    <name type="scientific">Ampelomyces quisqualis</name>
    <name type="common">Powdery mildew agent</name>
    <dbReference type="NCBI Taxonomy" id="50730"/>
    <lineage>
        <taxon>Eukaryota</taxon>
        <taxon>Fungi</taxon>
        <taxon>Dikarya</taxon>
        <taxon>Ascomycota</taxon>
        <taxon>Pezizomycotina</taxon>
        <taxon>Dothideomycetes</taxon>
        <taxon>Pleosporomycetidae</taxon>
        <taxon>Pleosporales</taxon>
        <taxon>Pleosporineae</taxon>
        <taxon>Phaeosphaeriaceae</taxon>
        <taxon>Ampelomyces</taxon>
    </lineage>
</organism>
<feature type="non-terminal residue" evidence="2">
    <location>
        <position position="1"/>
    </location>
</feature>
<dbReference type="Proteomes" id="UP000800096">
    <property type="component" value="Unassembled WGS sequence"/>
</dbReference>
<protein>
    <submittedName>
        <fullName evidence="2">Uncharacterized protein</fullName>
    </submittedName>
</protein>
<evidence type="ECO:0000313" key="3">
    <source>
        <dbReference type="Proteomes" id="UP000800096"/>
    </source>
</evidence>
<dbReference type="EMBL" id="ML979138">
    <property type="protein sequence ID" value="KAF1913596.1"/>
    <property type="molecule type" value="Genomic_DNA"/>
</dbReference>
<feature type="non-terminal residue" evidence="2">
    <location>
        <position position="303"/>
    </location>
</feature>
<proteinExistence type="predicted"/>
<feature type="compositionally biased region" description="Pro residues" evidence="1">
    <location>
        <begin position="32"/>
        <end position="45"/>
    </location>
</feature>